<evidence type="ECO:0000256" key="1">
    <source>
        <dbReference type="SAM" id="MobiDB-lite"/>
    </source>
</evidence>
<dbReference type="InParanoid" id="C0NYV7"/>
<organism evidence="2 3">
    <name type="scientific">Ajellomyces capsulatus (strain G186AR / H82 / ATCC MYA-2454 / RMSCC 2432)</name>
    <name type="common">Darling's disease fungus</name>
    <name type="synonym">Histoplasma capsulatum</name>
    <dbReference type="NCBI Taxonomy" id="447093"/>
    <lineage>
        <taxon>Eukaryota</taxon>
        <taxon>Fungi</taxon>
        <taxon>Dikarya</taxon>
        <taxon>Ascomycota</taxon>
        <taxon>Pezizomycotina</taxon>
        <taxon>Eurotiomycetes</taxon>
        <taxon>Eurotiomycetidae</taxon>
        <taxon>Onygenales</taxon>
        <taxon>Ajellomycetaceae</taxon>
        <taxon>Histoplasma</taxon>
    </lineage>
</organism>
<feature type="region of interest" description="Disordered" evidence="1">
    <location>
        <begin position="88"/>
        <end position="117"/>
    </location>
</feature>
<dbReference type="GeneID" id="69041353"/>
<dbReference type="AlphaFoldDB" id="C0NYV7"/>
<accession>C0NYV7</accession>
<protein>
    <submittedName>
        <fullName evidence="2">Uncharacterized protein</fullName>
    </submittedName>
</protein>
<sequence>MDTECPQITASPPDILYIYARLDRSAVPLQTGLRLQYALCPPTRAGIRDSGSFSSLQMKLCVFLEPLYSVRLKPRVHARCKDLRATVTVSHSQSQSHLREPDRHSTGSGGGERERERDQRLHLLHQAAIDARAAKTIESSLYLLPDFTPYMP</sequence>
<dbReference type="Proteomes" id="UP000001631">
    <property type="component" value="Unassembled WGS sequence"/>
</dbReference>
<dbReference type="HOGENOM" id="CLU_1721829_0_0_1"/>
<reference evidence="2" key="1">
    <citation type="submission" date="2009-02" db="EMBL/GenBank/DDBJ databases">
        <title>The Genome Sequence of Ajellomyces capsulatus strain G186AR.</title>
        <authorList>
            <consortium name="The Broad Institute Genome Sequencing Platform"/>
            <person name="Champion M."/>
            <person name="Cuomo C."/>
            <person name="Ma L.-J."/>
            <person name="Henn M.R."/>
            <person name="Sil A."/>
            <person name="Goldman B."/>
            <person name="Young S.K."/>
            <person name="Kodira C.D."/>
            <person name="Zeng Q."/>
            <person name="Koehrsen M."/>
            <person name="Alvarado L."/>
            <person name="Berlin A."/>
            <person name="Borenstein D."/>
            <person name="Chen Z."/>
            <person name="Engels R."/>
            <person name="Freedman E."/>
            <person name="Gellesch M."/>
            <person name="Goldberg J."/>
            <person name="Griggs A."/>
            <person name="Gujja S."/>
            <person name="Heiman D."/>
            <person name="Hepburn T."/>
            <person name="Howarth C."/>
            <person name="Jen D."/>
            <person name="Larson L."/>
            <person name="Lewis B."/>
            <person name="Mehta T."/>
            <person name="Park D."/>
            <person name="Pearson M."/>
            <person name="Roberts A."/>
            <person name="Saif S."/>
            <person name="Shea T."/>
            <person name="Shenoy N."/>
            <person name="Sisk P."/>
            <person name="Stolte C."/>
            <person name="Sykes S."/>
            <person name="Walk T."/>
            <person name="White J."/>
            <person name="Yandava C."/>
            <person name="Klein B."/>
            <person name="McEwen J.G."/>
            <person name="Puccia R."/>
            <person name="Goldman G.H."/>
            <person name="Felipe M.S."/>
            <person name="Nino-Vega G."/>
            <person name="San-Blas G."/>
            <person name="Taylor J."/>
            <person name="Mendoza L."/>
            <person name="Galagan J."/>
            <person name="Nusbaum C."/>
            <person name="Birren B."/>
        </authorList>
    </citation>
    <scope>NUCLEOTIDE SEQUENCE</scope>
    <source>
        <strain evidence="2">G186AR</strain>
    </source>
</reference>
<evidence type="ECO:0000313" key="3">
    <source>
        <dbReference type="Proteomes" id="UP000001631"/>
    </source>
</evidence>
<dbReference type="RefSeq" id="XP_045283878.1">
    <property type="nucleotide sequence ID" value="XM_045435386.1"/>
</dbReference>
<proteinExistence type="predicted"/>
<gene>
    <name evidence="2" type="ORF">HCBG_08337</name>
</gene>
<name>C0NYV7_AJECG</name>
<keyword evidence="3" id="KW-1185">Reference proteome</keyword>
<evidence type="ECO:0000313" key="2">
    <source>
        <dbReference type="EMBL" id="EEH03397.1"/>
    </source>
</evidence>
<feature type="compositionally biased region" description="Basic and acidic residues" evidence="1">
    <location>
        <begin position="97"/>
        <end position="117"/>
    </location>
</feature>
<dbReference type="EMBL" id="GG663377">
    <property type="protein sequence ID" value="EEH03397.1"/>
    <property type="molecule type" value="Genomic_DNA"/>
</dbReference>